<feature type="region of interest" description="Disordered" evidence="1">
    <location>
        <begin position="239"/>
        <end position="262"/>
    </location>
</feature>
<protein>
    <submittedName>
        <fullName evidence="4">Uncharacterized protein</fullName>
    </submittedName>
</protein>
<name>G0SGK2_CHATD</name>
<dbReference type="OMA" id="EHYYLAN"/>
<dbReference type="RefSeq" id="XP_006696959.1">
    <property type="nucleotide sequence ID" value="XM_006696896.1"/>
</dbReference>
<keyword evidence="2" id="KW-0472">Membrane</keyword>
<dbReference type="eggNOG" id="ENOG502SYM1">
    <property type="taxonomic scope" value="Eukaryota"/>
</dbReference>
<feature type="transmembrane region" description="Helical" evidence="2">
    <location>
        <begin position="184"/>
        <end position="206"/>
    </location>
</feature>
<feature type="compositionally biased region" description="Basic and acidic residues" evidence="1">
    <location>
        <begin position="518"/>
        <end position="530"/>
    </location>
</feature>
<dbReference type="KEGG" id="cthr:CTHT_0066630"/>
<keyword evidence="2" id="KW-1133">Transmembrane helix</keyword>
<gene>
    <name evidence="4" type="ORF">CTHT_0066630</name>
</gene>
<evidence type="ECO:0000313" key="5">
    <source>
        <dbReference type="Proteomes" id="UP000008066"/>
    </source>
</evidence>
<dbReference type="HOGENOM" id="CLU_031222_2_1_1"/>
<evidence type="ECO:0000256" key="2">
    <source>
        <dbReference type="SAM" id="Phobius"/>
    </source>
</evidence>
<feature type="region of interest" description="Disordered" evidence="1">
    <location>
        <begin position="414"/>
        <end position="530"/>
    </location>
</feature>
<sequence>MARQQTTVTAVLTLVTLFSNSPSRALQVSPNSPCARECLDAPHLDVSDPNSSSTLNSDIVCQDADYNSNTGTKFMSCMSCLQKSSFAQGSESDVKWFLSYSYCSAGNGEAMDPANFDSCIQCISAEHRTDYLANSGCEQQPAPGTGILGLNGTVFTKGQIQIVDPSTLEDDGGSEGPVLPTSTIIGIAAGSVALLLLLAAVTFVCVRRRQNKRTREIKSRRHTSSLSFQCQTHILSPRFWPGVNNPGSQGFPQPDSSSGVWQAPQHVDEALTSGNSVHDDIETASTATTATTKKHGLASLPSLHHLTTTVPPPPSPPPQAHTSTSPSSDFNSPLSATESVRSTSPLLPPPPPGIRKYNPAEYGVLNNSPLSPPSGSSSTFSSPISTSGMGFGLALSSPGSRLDNGSVAGWTDQRLYHAPSPAPPRIQTPSQSPGLGVFENPAVPEKMSERKTTPPPARPASSDGVKSGGGSVFLPPPPPTLPTLKTSRSSGLLTAASGVMLKKKGSGSPMPGSPVESVEIKTKFEGPPRR</sequence>
<keyword evidence="2" id="KW-0812">Transmembrane</keyword>
<feature type="compositionally biased region" description="Polar residues" evidence="1">
    <location>
        <begin position="329"/>
        <end position="344"/>
    </location>
</feature>
<dbReference type="OrthoDB" id="5426678at2759"/>
<feature type="compositionally biased region" description="Polar residues" evidence="1">
    <location>
        <begin position="245"/>
        <end position="260"/>
    </location>
</feature>
<dbReference type="Proteomes" id="UP000008066">
    <property type="component" value="Unassembled WGS sequence"/>
</dbReference>
<evidence type="ECO:0000256" key="3">
    <source>
        <dbReference type="SAM" id="SignalP"/>
    </source>
</evidence>
<evidence type="ECO:0000313" key="4">
    <source>
        <dbReference type="EMBL" id="EGS17341.1"/>
    </source>
</evidence>
<dbReference type="GeneID" id="18260701"/>
<proteinExistence type="predicted"/>
<feature type="compositionally biased region" description="Pro residues" evidence="1">
    <location>
        <begin position="310"/>
        <end position="319"/>
    </location>
</feature>
<evidence type="ECO:0000256" key="1">
    <source>
        <dbReference type="SAM" id="MobiDB-lite"/>
    </source>
</evidence>
<feature type="signal peptide" evidence="3">
    <location>
        <begin position="1"/>
        <end position="25"/>
    </location>
</feature>
<feature type="region of interest" description="Disordered" evidence="1">
    <location>
        <begin position="365"/>
        <end position="384"/>
    </location>
</feature>
<keyword evidence="3" id="KW-0732">Signal</keyword>
<feature type="compositionally biased region" description="Low complexity" evidence="1">
    <location>
        <begin position="373"/>
        <end position="384"/>
    </location>
</feature>
<reference evidence="4 5" key="1">
    <citation type="journal article" date="2011" name="Cell">
        <title>Insight into structure and assembly of the nuclear pore complex by utilizing the genome of a eukaryotic thermophile.</title>
        <authorList>
            <person name="Amlacher S."/>
            <person name="Sarges P."/>
            <person name="Flemming D."/>
            <person name="van Noort V."/>
            <person name="Kunze R."/>
            <person name="Devos D.P."/>
            <person name="Arumugam M."/>
            <person name="Bork P."/>
            <person name="Hurt E."/>
        </authorList>
    </citation>
    <scope>NUCLEOTIDE SEQUENCE [LARGE SCALE GENOMIC DNA]</scope>
    <source>
        <strain evidence="5">DSM 1495 / CBS 144.50 / IMI 039719</strain>
    </source>
</reference>
<organism evidence="5">
    <name type="scientific">Chaetomium thermophilum (strain DSM 1495 / CBS 144.50 / IMI 039719)</name>
    <name type="common">Thermochaetoides thermophila</name>
    <dbReference type="NCBI Taxonomy" id="759272"/>
    <lineage>
        <taxon>Eukaryota</taxon>
        <taxon>Fungi</taxon>
        <taxon>Dikarya</taxon>
        <taxon>Ascomycota</taxon>
        <taxon>Pezizomycotina</taxon>
        <taxon>Sordariomycetes</taxon>
        <taxon>Sordariomycetidae</taxon>
        <taxon>Sordariales</taxon>
        <taxon>Chaetomiaceae</taxon>
        <taxon>Thermochaetoides</taxon>
    </lineage>
</organism>
<dbReference type="EMBL" id="GL988047">
    <property type="protein sequence ID" value="EGS17341.1"/>
    <property type="molecule type" value="Genomic_DNA"/>
</dbReference>
<accession>G0SGK2</accession>
<feature type="region of interest" description="Disordered" evidence="1">
    <location>
        <begin position="304"/>
        <end position="360"/>
    </location>
</feature>
<keyword evidence="5" id="KW-1185">Reference proteome</keyword>
<feature type="chain" id="PRO_5003409145" evidence="3">
    <location>
        <begin position="26"/>
        <end position="530"/>
    </location>
</feature>
<dbReference type="AlphaFoldDB" id="G0SGK2"/>